<evidence type="ECO:0000256" key="1">
    <source>
        <dbReference type="SAM" id="MobiDB-lite"/>
    </source>
</evidence>
<feature type="compositionally biased region" description="Low complexity" evidence="1">
    <location>
        <begin position="129"/>
        <end position="140"/>
    </location>
</feature>
<organism evidence="2 3">
    <name type="scientific">Actinoalloteichus hoggarensis</name>
    <dbReference type="NCBI Taxonomy" id="1470176"/>
    <lineage>
        <taxon>Bacteria</taxon>
        <taxon>Bacillati</taxon>
        <taxon>Actinomycetota</taxon>
        <taxon>Actinomycetes</taxon>
        <taxon>Pseudonocardiales</taxon>
        <taxon>Pseudonocardiaceae</taxon>
        <taxon>Actinoalloteichus</taxon>
    </lineage>
</organism>
<accession>A0A221W3I8</accession>
<proteinExistence type="predicted"/>
<feature type="compositionally biased region" description="Basic and acidic residues" evidence="1">
    <location>
        <begin position="225"/>
        <end position="235"/>
    </location>
</feature>
<feature type="compositionally biased region" description="Basic residues" evidence="1">
    <location>
        <begin position="141"/>
        <end position="154"/>
    </location>
</feature>
<name>A0A221W3I8_9PSEU</name>
<feature type="compositionally biased region" description="Basic and acidic residues" evidence="1">
    <location>
        <begin position="287"/>
        <end position="304"/>
    </location>
</feature>
<dbReference type="Gene3D" id="3.40.50.720">
    <property type="entry name" value="NAD(P)-binding Rossmann-like Domain"/>
    <property type="match status" value="1"/>
</dbReference>
<feature type="compositionally biased region" description="Basic and acidic residues" evidence="1">
    <location>
        <begin position="190"/>
        <end position="203"/>
    </location>
</feature>
<evidence type="ECO:0000313" key="2">
    <source>
        <dbReference type="EMBL" id="ASO20217.1"/>
    </source>
</evidence>
<dbReference type="AlphaFoldDB" id="A0A221W3I8"/>
<dbReference type="KEGG" id="ahg:AHOG_12870"/>
<gene>
    <name evidence="2" type="ORF">AHOG_12870</name>
</gene>
<evidence type="ECO:0000313" key="3">
    <source>
        <dbReference type="Proteomes" id="UP000204221"/>
    </source>
</evidence>
<dbReference type="InterPro" id="IPR036291">
    <property type="entry name" value="NAD(P)-bd_dom_sf"/>
</dbReference>
<dbReference type="EMBL" id="CP022521">
    <property type="protein sequence ID" value="ASO20217.1"/>
    <property type="molecule type" value="Genomic_DNA"/>
</dbReference>
<feature type="compositionally biased region" description="Basic residues" evidence="1">
    <location>
        <begin position="240"/>
        <end position="260"/>
    </location>
</feature>
<feature type="compositionally biased region" description="Basic and acidic residues" evidence="1">
    <location>
        <begin position="56"/>
        <end position="67"/>
    </location>
</feature>
<sequence>MTTGRPQGVRVVGASGRLGRHLVRQSSGRGYEVVGLCREPAATSSPRSPIGSRSSRRGERSGGDRRAVAGCDGVRTALVPGECGSTPQARPRSCRTTPSPTPGRSSSVAGTSPEATVAVHPAFRGAGPGRRLAGAAAAGAGRRRSGGGGRRLRRDHGDRGPRRRPGGGRESRPARGASPRRRSGPGGRPDPPRRLRVVHDDRAHRRLARRSGARRRRTTLAQRTGSRERHPDGETGPRAGGRRRGPKRTPPRRSRWRRCRSPREEDGDRCRRRIADTAFLTGSSASRHAEIDRAVRDRGDECPRRRAGPGGLPTTPVEPRGSSASWSSRRPGTAPRLGLGPTGSCQETTECCESRGFVWTRSVSPRIGVEPMESNRLMLGSLAR</sequence>
<keyword evidence="3" id="KW-1185">Reference proteome</keyword>
<dbReference type="Proteomes" id="UP000204221">
    <property type="component" value="Chromosome"/>
</dbReference>
<feature type="compositionally biased region" description="Basic residues" evidence="1">
    <location>
        <begin position="204"/>
        <end position="218"/>
    </location>
</feature>
<dbReference type="SUPFAM" id="SSF51735">
    <property type="entry name" value="NAD(P)-binding Rossmann-fold domains"/>
    <property type="match status" value="1"/>
</dbReference>
<feature type="compositionally biased region" description="Low complexity" evidence="1">
    <location>
        <begin position="90"/>
        <end position="107"/>
    </location>
</feature>
<feature type="region of interest" description="Disordered" evidence="1">
    <location>
        <begin position="284"/>
        <end position="345"/>
    </location>
</feature>
<protein>
    <submittedName>
        <fullName evidence="2">Uncharacterized protein</fullName>
    </submittedName>
</protein>
<feature type="region of interest" description="Disordered" evidence="1">
    <location>
        <begin position="35"/>
        <end position="268"/>
    </location>
</feature>
<feature type="compositionally biased region" description="Low complexity" evidence="1">
    <location>
        <begin position="44"/>
        <end position="53"/>
    </location>
</feature>
<reference evidence="2 3" key="1">
    <citation type="submission" date="2017-07" db="EMBL/GenBank/DDBJ databases">
        <title>Complete genome sequence of Actinoalloteichus hoggarensis DSM 45943, type strain of Actinoalloteichus hoggarensis.</title>
        <authorList>
            <person name="Ruckert C."/>
            <person name="Nouioui I."/>
            <person name="Willmese J."/>
            <person name="van Wezel G."/>
            <person name="Klenk H.-P."/>
            <person name="Kalinowski J."/>
            <person name="Zotchev S.B."/>
        </authorList>
    </citation>
    <scope>NUCLEOTIDE SEQUENCE [LARGE SCALE GENOMIC DNA]</scope>
    <source>
        <strain evidence="2 3">DSM 45943</strain>
    </source>
</reference>